<dbReference type="InterPro" id="IPR027417">
    <property type="entry name" value="P-loop_NTPase"/>
</dbReference>
<dbReference type="SMART" id="SM00382">
    <property type="entry name" value="AAA"/>
    <property type="match status" value="1"/>
</dbReference>
<organism evidence="5">
    <name type="scientific">Lactobacillus helveticus CIRM-BIA 104</name>
    <dbReference type="NCBI Taxonomy" id="1226333"/>
    <lineage>
        <taxon>Bacteria</taxon>
        <taxon>Bacillati</taxon>
        <taxon>Bacillota</taxon>
        <taxon>Bacilli</taxon>
        <taxon>Lactobacillales</taxon>
        <taxon>Lactobacillaceae</taxon>
        <taxon>Lactobacillus</taxon>
    </lineage>
</organism>
<evidence type="ECO:0000313" key="5">
    <source>
        <dbReference type="EMBL" id="CDI59601.1"/>
    </source>
</evidence>
<dbReference type="HOGENOM" id="CLU_1056854_0_0_9"/>
<proteinExistence type="predicted"/>
<dbReference type="EMBL" id="CBUL010000014">
    <property type="protein sequence ID" value="CDI59601.1"/>
    <property type="molecule type" value="Genomic_DNA"/>
</dbReference>
<comment type="caution">
    <text evidence="5">The sequence shown here is derived from an EMBL/GenBank/DDBJ whole genome shotgun (WGS) entry which is preliminary data.</text>
</comment>
<sequence>MLYNKRATIIITLSLRKIVLDRFTSRSHDHVQKGLNSRVKRAERELRNLPGKRHVYQHHIQLPEFKNWYKKSTTFSIKIYELLSPRHETILNITALTLCTGQSLGLIGPNGSGKTTLLKYLKNYFNHQHLLPQATYIGLNLNKQQSYETVDDFFTETILGKTDIKRLLVKMDMLVDLFTKIKNLSGGEFAKLALLKQLYLDHETILLIDEPTNYLDPESVIALAKMLKDSHFTCIIASHNRKFLTEFCQSNYLIKEQKLLTID</sequence>
<evidence type="ECO:0000259" key="4">
    <source>
        <dbReference type="SMART" id="SM00382"/>
    </source>
</evidence>
<gene>
    <name evidence="5" type="ORF">LHCIRMBIA104_00246</name>
</gene>
<keyword evidence="3" id="KW-0067">ATP-binding</keyword>
<dbReference type="GO" id="GO:0016887">
    <property type="term" value="F:ATP hydrolysis activity"/>
    <property type="evidence" value="ECO:0007669"/>
    <property type="project" value="InterPro"/>
</dbReference>
<name>U6FAL9_LACHE</name>
<reference evidence="5" key="1">
    <citation type="submission" date="2013-09" db="EMBL/GenBank/DDBJ databases">
        <title>Draft Genome Sequence of five Lactobacillus helveticus strains CIRM-BIA 101T, 103, 104, 951 and 953 isolated from milk product.</title>
        <authorList>
            <person name="Valence F."/>
            <person name="Chuat V."/>
            <person name="Ma L."/>
            <person name="Creno S."/>
            <person name="Falentin H."/>
            <person name="Lortal S."/>
            <person name="Bizet C."/>
            <person name="Clermont D."/>
            <person name="Loux V."/>
            <person name="Bouchier C."/>
            <person name="Cousin S."/>
        </authorList>
    </citation>
    <scope>NUCLEOTIDE SEQUENCE [LARGE SCALE GENOMIC DNA]</scope>
    <source>
        <strain evidence="5">CIRM-BIA 104</strain>
    </source>
</reference>
<dbReference type="InterPro" id="IPR050611">
    <property type="entry name" value="ABCF"/>
</dbReference>
<evidence type="ECO:0000256" key="1">
    <source>
        <dbReference type="ARBA" id="ARBA00022737"/>
    </source>
</evidence>
<dbReference type="InterPro" id="IPR003593">
    <property type="entry name" value="AAA+_ATPase"/>
</dbReference>
<dbReference type="PANTHER" id="PTHR19211">
    <property type="entry name" value="ATP-BINDING TRANSPORT PROTEIN-RELATED"/>
    <property type="match status" value="1"/>
</dbReference>
<evidence type="ECO:0000256" key="2">
    <source>
        <dbReference type="ARBA" id="ARBA00022741"/>
    </source>
</evidence>
<dbReference type="Gene3D" id="3.40.50.300">
    <property type="entry name" value="P-loop containing nucleotide triphosphate hydrolases"/>
    <property type="match status" value="1"/>
</dbReference>
<dbReference type="Proteomes" id="UP000017247">
    <property type="component" value="Unassembled WGS sequence"/>
</dbReference>
<accession>U6FAL9</accession>
<dbReference type="Pfam" id="PF00005">
    <property type="entry name" value="ABC_tran"/>
    <property type="match status" value="1"/>
</dbReference>
<dbReference type="SUPFAM" id="SSF52540">
    <property type="entry name" value="P-loop containing nucleoside triphosphate hydrolases"/>
    <property type="match status" value="1"/>
</dbReference>
<keyword evidence="2" id="KW-0547">Nucleotide-binding</keyword>
<dbReference type="InterPro" id="IPR003439">
    <property type="entry name" value="ABC_transporter-like_ATP-bd"/>
</dbReference>
<keyword evidence="1" id="KW-0677">Repeat</keyword>
<dbReference type="PANTHER" id="PTHR19211:SF100">
    <property type="entry name" value="RIBOSOME PROTECTION PROTEIN VMLR"/>
    <property type="match status" value="1"/>
</dbReference>
<feature type="domain" description="AAA+ ATPase" evidence="4">
    <location>
        <begin position="100"/>
        <end position="263"/>
    </location>
</feature>
<dbReference type="AlphaFoldDB" id="U6FAL9"/>
<evidence type="ECO:0000256" key="3">
    <source>
        <dbReference type="ARBA" id="ARBA00022840"/>
    </source>
</evidence>
<protein>
    <submittedName>
        <fullName evidence="5">ABC superfamily ATP binding cassette transporter,ABC protein</fullName>
    </submittedName>
</protein>
<dbReference type="GO" id="GO:0005524">
    <property type="term" value="F:ATP binding"/>
    <property type="evidence" value="ECO:0007669"/>
    <property type="project" value="UniProtKB-KW"/>
</dbReference>